<sequence length="429" mass="50354">MLVYTAHNTSRFQYIVQLLSERWQLVFDVTDDAEVFKQSKDTKLQYSSERISSEGFFIQSTGLLQQHDIRKQRITCFEWEGVKAFYQADDDFGFDLFSSVFFLITRYEEYLEYEPDEYGRYAHWNSLAWKEGFLHQPVIDIWLTKFEEKLKAEFSSFTIPHSTFTFLPTYDIDIAWSYKHKGLLKTIGAALKHPSTIAKRLRVLSGKENDPYDSYAWLEQLHEQYALQPIYFFLLAKRQSEYDKNTSPSKSALQQLIRTTVAKATIALHPSTQSTVNTTLLKQEKELLQWISRKKIAATRNHYIQFHLPHSYQALIVNGFTDEYSMGYGTVNGFRASTSRSFLWYDLEKEETTALRVHPFAYMEANSFYELHQTPEEALAEMKQLCAEVQKVNGTFITIFHNHFLGTEPMFKGWKEMYEVFVEELQGTK</sequence>
<keyword evidence="3" id="KW-1185">Reference proteome</keyword>
<comment type="caution">
    <text evidence="2">The sequence shown here is derived from an EMBL/GenBank/DDBJ whole genome shotgun (WGS) entry which is preliminary data.</text>
</comment>
<feature type="domain" description="DUF7033" evidence="1">
    <location>
        <begin position="93"/>
        <end position="181"/>
    </location>
</feature>
<gene>
    <name evidence="2" type="ORF">ESA94_12250</name>
</gene>
<dbReference type="EMBL" id="SDHW01000003">
    <property type="protein sequence ID" value="RXK59820.1"/>
    <property type="molecule type" value="Genomic_DNA"/>
</dbReference>
<evidence type="ECO:0000313" key="2">
    <source>
        <dbReference type="EMBL" id="RXK59820.1"/>
    </source>
</evidence>
<evidence type="ECO:0000313" key="3">
    <source>
        <dbReference type="Proteomes" id="UP000290204"/>
    </source>
</evidence>
<accession>A0A4Q1CHR8</accession>
<dbReference type="Proteomes" id="UP000290204">
    <property type="component" value="Unassembled WGS sequence"/>
</dbReference>
<dbReference type="Pfam" id="PF23019">
    <property type="entry name" value="DUF7033"/>
    <property type="match status" value="1"/>
</dbReference>
<protein>
    <recommendedName>
        <fullName evidence="1">DUF7033 domain-containing protein</fullName>
    </recommendedName>
</protein>
<reference evidence="2 3" key="1">
    <citation type="submission" date="2019-01" db="EMBL/GenBank/DDBJ databases">
        <title>Lacibacter sp. strain TTM-7.</title>
        <authorList>
            <person name="Chen W.-M."/>
        </authorList>
    </citation>
    <scope>NUCLEOTIDE SEQUENCE [LARGE SCALE GENOMIC DNA]</scope>
    <source>
        <strain evidence="2 3">TTM-7</strain>
    </source>
</reference>
<name>A0A4Q1CHR8_9BACT</name>
<evidence type="ECO:0000259" key="1">
    <source>
        <dbReference type="Pfam" id="PF23019"/>
    </source>
</evidence>
<proteinExistence type="predicted"/>
<organism evidence="2 3">
    <name type="scientific">Lacibacter luteus</name>
    <dbReference type="NCBI Taxonomy" id="2508719"/>
    <lineage>
        <taxon>Bacteria</taxon>
        <taxon>Pseudomonadati</taxon>
        <taxon>Bacteroidota</taxon>
        <taxon>Chitinophagia</taxon>
        <taxon>Chitinophagales</taxon>
        <taxon>Chitinophagaceae</taxon>
        <taxon>Lacibacter</taxon>
    </lineage>
</organism>
<dbReference type="RefSeq" id="WP_129131194.1">
    <property type="nucleotide sequence ID" value="NZ_SDHW01000003.1"/>
</dbReference>
<dbReference type="CDD" id="cd10931">
    <property type="entry name" value="CE4_u7"/>
    <property type="match status" value="1"/>
</dbReference>
<dbReference type="AlphaFoldDB" id="A0A4Q1CHR8"/>
<dbReference type="InterPro" id="IPR054297">
    <property type="entry name" value="DUF7033"/>
</dbReference>
<dbReference type="OrthoDB" id="5573484at2"/>